<dbReference type="GO" id="GO:0030544">
    <property type="term" value="F:Hsp70 protein binding"/>
    <property type="evidence" value="ECO:0007669"/>
    <property type="project" value="InterPro"/>
</dbReference>
<dbReference type="AlphaFoldDB" id="A0A9K3DCB4"/>
<organism evidence="2 3">
    <name type="scientific">Kipferlia bialata</name>
    <dbReference type="NCBI Taxonomy" id="797122"/>
    <lineage>
        <taxon>Eukaryota</taxon>
        <taxon>Metamonada</taxon>
        <taxon>Carpediemonas-like organisms</taxon>
        <taxon>Kipferlia</taxon>
    </lineage>
</organism>
<name>A0A9K3DCB4_9EUKA</name>
<gene>
    <name evidence="2" type="ORF">KIPB_015837</name>
</gene>
<dbReference type="EMBL" id="BDIP01009178">
    <property type="protein sequence ID" value="GIQ92197.1"/>
    <property type="molecule type" value="Genomic_DNA"/>
</dbReference>
<dbReference type="Gene3D" id="2.60.260.20">
    <property type="entry name" value="Urease metallochaperone UreE, N-terminal domain"/>
    <property type="match status" value="1"/>
</dbReference>
<evidence type="ECO:0000313" key="2">
    <source>
        <dbReference type="EMBL" id="GIQ92197.1"/>
    </source>
</evidence>
<comment type="caution">
    <text evidence="2">The sequence shown here is derived from an EMBL/GenBank/DDBJ whole genome shotgun (WGS) entry which is preliminary data.</text>
</comment>
<dbReference type="Pfam" id="PF01556">
    <property type="entry name" value="DnaJ_C"/>
    <property type="match status" value="1"/>
</dbReference>
<dbReference type="OrthoDB" id="550424at2759"/>
<dbReference type="SUPFAM" id="SSF49493">
    <property type="entry name" value="HSP40/DnaJ peptide-binding domain"/>
    <property type="match status" value="1"/>
</dbReference>
<sequence>DHKIVYEDEGDCSTEYLPGSVVISVTVLDHPVFTREGDDLHTDLTLTLSEALTGCTRTITHLDSHEVVVRRKSVTQPGDIVLKKGEGMPKTNGEYGDLYVHLK</sequence>
<dbReference type="InterPro" id="IPR008971">
    <property type="entry name" value="HSP40/DnaJ_pept-bd"/>
</dbReference>
<accession>A0A9K3DCB4</accession>
<dbReference type="GO" id="GO:0051082">
    <property type="term" value="F:unfolded protein binding"/>
    <property type="evidence" value="ECO:0007669"/>
    <property type="project" value="InterPro"/>
</dbReference>
<dbReference type="InterPro" id="IPR044713">
    <property type="entry name" value="DNJA1/2-like"/>
</dbReference>
<proteinExistence type="predicted"/>
<feature type="non-terminal residue" evidence="2">
    <location>
        <position position="1"/>
    </location>
</feature>
<dbReference type="PANTHER" id="PTHR43888">
    <property type="entry name" value="DNAJ-LIKE-2, ISOFORM A-RELATED"/>
    <property type="match status" value="1"/>
</dbReference>
<protein>
    <recommendedName>
        <fullName evidence="1">Chaperone DnaJ C-terminal domain-containing protein</fullName>
    </recommendedName>
</protein>
<feature type="domain" description="Chaperone DnaJ C-terminal" evidence="1">
    <location>
        <begin position="2"/>
        <end position="103"/>
    </location>
</feature>
<evidence type="ECO:0000313" key="3">
    <source>
        <dbReference type="Proteomes" id="UP000265618"/>
    </source>
</evidence>
<evidence type="ECO:0000259" key="1">
    <source>
        <dbReference type="Pfam" id="PF01556"/>
    </source>
</evidence>
<dbReference type="FunFam" id="2.60.260.20:FF:000013">
    <property type="entry name" value="DnaJ subfamily B member 11"/>
    <property type="match status" value="1"/>
</dbReference>
<dbReference type="CDD" id="cd10747">
    <property type="entry name" value="DnaJ_C"/>
    <property type="match status" value="1"/>
</dbReference>
<reference evidence="2 3" key="1">
    <citation type="journal article" date="2018" name="PLoS ONE">
        <title>The draft genome of Kipferlia bialata reveals reductive genome evolution in fornicate parasites.</title>
        <authorList>
            <person name="Tanifuji G."/>
            <person name="Takabayashi S."/>
            <person name="Kume K."/>
            <person name="Takagi M."/>
            <person name="Nakayama T."/>
            <person name="Kamikawa R."/>
            <person name="Inagaki Y."/>
            <person name="Hashimoto T."/>
        </authorList>
    </citation>
    <scope>NUCLEOTIDE SEQUENCE [LARGE SCALE GENOMIC DNA]</scope>
    <source>
        <strain evidence="2">NY0173</strain>
    </source>
</reference>
<keyword evidence="3" id="KW-1185">Reference proteome</keyword>
<feature type="non-terminal residue" evidence="2">
    <location>
        <position position="103"/>
    </location>
</feature>
<dbReference type="Proteomes" id="UP000265618">
    <property type="component" value="Unassembled WGS sequence"/>
</dbReference>
<dbReference type="InterPro" id="IPR002939">
    <property type="entry name" value="DnaJ_C"/>
</dbReference>
<dbReference type="GO" id="GO:0006457">
    <property type="term" value="P:protein folding"/>
    <property type="evidence" value="ECO:0007669"/>
    <property type="project" value="InterPro"/>
</dbReference>